<gene>
    <name evidence="3" type="ORF">METZ01_LOCUS58491</name>
</gene>
<organism evidence="3">
    <name type="scientific">marine metagenome</name>
    <dbReference type="NCBI Taxonomy" id="408172"/>
    <lineage>
        <taxon>unclassified sequences</taxon>
        <taxon>metagenomes</taxon>
        <taxon>ecological metagenomes</taxon>
    </lineage>
</organism>
<accession>A0A381STA6</accession>
<dbReference type="InterPro" id="IPR003783">
    <property type="entry name" value="Regulatory_RecX"/>
</dbReference>
<name>A0A381STA6_9ZZZZ</name>
<proteinExistence type="predicted"/>
<evidence type="ECO:0008006" key="4">
    <source>
        <dbReference type="Google" id="ProtNLM"/>
    </source>
</evidence>
<dbReference type="PANTHER" id="PTHR33602">
    <property type="entry name" value="REGULATORY PROTEIN RECX FAMILY PROTEIN"/>
    <property type="match status" value="1"/>
</dbReference>
<dbReference type="AlphaFoldDB" id="A0A381STA6"/>
<evidence type="ECO:0000256" key="1">
    <source>
        <dbReference type="ARBA" id="ARBA00004496"/>
    </source>
</evidence>
<sequence>MRSKSELKDRLIRKNYNEDGIMDVINNLELKGYLDDEKFAYAFAKEKVKNKLIGPAALKFEMSSHKLDLELIDRTINSIYDMFPQKMIINRLITKWKVKDSIGKDPKIKSKIINRLKNKGFYWDDIQSAINAFDYN</sequence>
<dbReference type="Gene3D" id="1.10.10.10">
    <property type="entry name" value="Winged helix-like DNA-binding domain superfamily/Winged helix DNA-binding domain"/>
    <property type="match status" value="3"/>
</dbReference>
<comment type="subcellular location">
    <subcellularLocation>
        <location evidence="1">Cytoplasm</location>
    </subcellularLocation>
</comment>
<protein>
    <recommendedName>
        <fullName evidence="4">Regulatory protein RecX</fullName>
    </recommendedName>
</protein>
<dbReference type="InterPro" id="IPR036388">
    <property type="entry name" value="WH-like_DNA-bd_sf"/>
</dbReference>
<evidence type="ECO:0000313" key="3">
    <source>
        <dbReference type="EMBL" id="SVA05637.1"/>
    </source>
</evidence>
<dbReference type="EMBL" id="UINC01003361">
    <property type="protein sequence ID" value="SVA05637.1"/>
    <property type="molecule type" value="Genomic_DNA"/>
</dbReference>
<dbReference type="PANTHER" id="PTHR33602:SF1">
    <property type="entry name" value="REGULATORY PROTEIN RECX FAMILY PROTEIN"/>
    <property type="match status" value="1"/>
</dbReference>
<dbReference type="GO" id="GO:0006282">
    <property type="term" value="P:regulation of DNA repair"/>
    <property type="evidence" value="ECO:0007669"/>
    <property type="project" value="InterPro"/>
</dbReference>
<keyword evidence="2" id="KW-0963">Cytoplasm</keyword>
<reference evidence="3" key="1">
    <citation type="submission" date="2018-05" db="EMBL/GenBank/DDBJ databases">
        <authorList>
            <person name="Lanie J.A."/>
            <person name="Ng W.-L."/>
            <person name="Kazmierczak K.M."/>
            <person name="Andrzejewski T.M."/>
            <person name="Davidsen T.M."/>
            <person name="Wayne K.J."/>
            <person name="Tettelin H."/>
            <person name="Glass J.I."/>
            <person name="Rusch D."/>
            <person name="Podicherti R."/>
            <person name="Tsui H.-C.T."/>
            <person name="Winkler M.E."/>
        </authorList>
    </citation>
    <scope>NUCLEOTIDE SEQUENCE</scope>
</reference>
<evidence type="ECO:0000256" key="2">
    <source>
        <dbReference type="ARBA" id="ARBA00022490"/>
    </source>
</evidence>
<dbReference type="GO" id="GO:0005737">
    <property type="term" value="C:cytoplasm"/>
    <property type="evidence" value="ECO:0007669"/>
    <property type="project" value="UniProtKB-SubCell"/>
</dbReference>